<organism evidence="1 2">
    <name type="scientific">Leifsonia poae</name>
    <dbReference type="NCBI Taxonomy" id="110933"/>
    <lineage>
        <taxon>Bacteria</taxon>
        <taxon>Bacillati</taxon>
        <taxon>Actinomycetota</taxon>
        <taxon>Actinomycetes</taxon>
        <taxon>Micrococcales</taxon>
        <taxon>Microbacteriaceae</taxon>
        <taxon>Leifsonia</taxon>
    </lineage>
</organism>
<dbReference type="AlphaFoldDB" id="A0A9W6M0V8"/>
<reference evidence="1" key="1">
    <citation type="journal article" date="2014" name="Int. J. Syst. Evol. Microbiol.">
        <title>Complete genome sequence of Corynebacterium casei LMG S-19264T (=DSM 44701T), isolated from a smear-ripened cheese.</title>
        <authorList>
            <consortium name="US DOE Joint Genome Institute (JGI-PGF)"/>
            <person name="Walter F."/>
            <person name="Albersmeier A."/>
            <person name="Kalinowski J."/>
            <person name="Ruckert C."/>
        </authorList>
    </citation>
    <scope>NUCLEOTIDE SEQUENCE</scope>
    <source>
        <strain evidence="1">VKM Ac-1401</strain>
    </source>
</reference>
<evidence type="ECO:0000313" key="2">
    <source>
        <dbReference type="Proteomes" id="UP001142372"/>
    </source>
</evidence>
<comment type="caution">
    <text evidence="1">The sequence shown here is derived from an EMBL/GenBank/DDBJ whole genome shotgun (WGS) entry which is preliminary data.</text>
</comment>
<sequence>MRGAQPAQSEVVAADAGEAMVSAVTTEAIRAVARIGTRRMRGTLRPANGGREEGLCATVQVTHVKALTPVTEKCAPSRI</sequence>
<name>A0A9W6M0V8_9MICO</name>
<evidence type="ECO:0000313" key="1">
    <source>
        <dbReference type="EMBL" id="GLJ77281.1"/>
    </source>
</evidence>
<proteinExistence type="predicted"/>
<reference evidence="1" key="2">
    <citation type="submission" date="2023-01" db="EMBL/GenBank/DDBJ databases">
        <authorList>
            <person name="Sun Q."/>
            <person name="Evtushenko L."/>
        </authorList>
    </citation>
    <scope>NUCLEOTIDE SEQUENCE</scope>
    <source>
        <strain evidence="1">VKM Ac-1401</strain>
    </source>
</reference>
<dbReference type="EMBL" id="BSEN01000013">
    <property type="protein sequence ID" value="GLJ77281.1"/>
    <property type="molecule type" value="Genomic_DNA"/>
</dbReference>
<accession>A0A9W6M0V8</accession>
<dbReference type="Proteomes" id="UP001142372">
    <property type="component" value="Unassembled WGS sequence"/>
</dbReference>
<keyword evidence="2" id="KW-1185">Reference proteome</keyword>
<protein>
    <submittedName>
        <fullName evidence="1">Uncharacterized protein</fullName>
    </submittedName>
</protein>
<gene>
    <name evidence="1" type="ORF">GCM10017584_28550</name>
</gene>